<dbReference type="EMBL" id="BNJQ01000028">
    <property type="protein sequence ID" value="GHP10218.1"/>
    <property type="molecule type" value="Genomic_DNA"/>
</dbReference>
<sequence length="272" mass="28780">MSVCHRRPIHSASRHYGGGLRSSSRPRQAVGPCFVFRGDDNNVKRKSPLDEGFDFAKEIKAAGGGWFGRKKQDGEEEPRRGSDVRANATVGFVDGILGNASVDVSFERKVKCAKCKGEGRLPRTVIKCPACDGTGIAAEEKAVTVTIPDGGVRHNQMLRLKGQGDSGVPSPANDGDLLVTLCVLYQDEPKETTRDAEGNLFTSVSLPSTVLASGTDALPVTLVDGTKGTLKVPSETKDGAALRVRGKGAISDKSVSSSTARGDHVFVLRACD</sequence>
<evidence type="ECO:0000259" key="3">
    <source>
        <dbReference type="Pfam" id="PF01556"/>
    </source>
</evidence>
<evidence type="ECO:0000256" key="1">
    <source>
        <dbReference type="ARBA" id="ARBA00023186"/>
    </source>
</evidence>
<dbReference type="PANTHER" id="PTHR43096:SF52">
    <property type="entry name" value="DNAJ HOMOLOG 1, MITOCHONDRIAL-RELATED"/>
    <property type="match status" value="1"/>
</dbReference>
<dbReference type="GO" id="GO:0051082">
    <property type="term" value="F:unfolded protein binding"/>
    <property type="evidence" value="ECO:0007669"/>
    <property type="project" value="InterPro"/>
</dbReference>
<keyword evidence="5" id="KW-1185">Reference proteome</keyword>
<dbReference type="Proteomes" id="UP000660262">
    <property type="component" value="Unassembled WGS sequence"/>
</dbReference>
<dbReference type="SUPFAM" id="SSF57938">
    <property type="entry name" value="DnaJ/Hsp40 cysteine-rich domain"/>
    <property type="match status" value="1"/>
</dbReference>
<evidence type="ECO:0000313" key="5">
    <source>
        <dbReference type="Proteomes" id="UP000660262"/>
    </source>
</evidence>
<accession>A0A830HTB1</accession>
<feature type="region of interest" description="Disordered" evidence="2">
    <location>
        <begin position="1"/>
        <end position="26"/>
    </location>
</feature>
<dbReference type="Gene3D" id="2.60.260.20">
    <property type="entry name" value="Urease metallochaperone UreE, N-terminal domain"/>
    <property type="match status" value="2"/>
</dbReference>
<protein>
    <recommendedName>
        <fullName evidence="3">Chaperone DnaJ C-terminal domain-containing protein</fullName>
    </recommendedName>
</protein>
<dbReference type="Gene3D" id="6.20.20.10">
    <property type="match status" value="1"/>
</dbReference>
<keyword evidence="1" id="KW-0143">Chaperone</keyword>
<dbReference type="GO" id="GO:0042026">
    <property type="term" value="P:protein refolding"/>
    <property type="evidence" value="ECO:0007669"/>
    <property type="project" value="TreeGrafter"/>
</dbReference>
<dbReference type="InterPro" id="IPR002939">
    <property type="entry name" value="DnaJ_C"/>
</dbReference>
<dbReference type="Pfam" id="PF01556">
    <property type="entry name" value="DnaJ_C"/>
    <property type="match status" value="1"/>
</dbReference>
<evidence type="ECO:0000313" key="4">
    <source>
        <dbReference type="EMBL" id="GHP10218.1"/>
    </source>
</evidence>
<name>A0A830HTB1_9CHLO</name>
<dbReference type="GO" id="GO:0005737">
    <property type="term" value="C:cytoplasm"/>
    <property type="evidence" value="ECO:0007669"/>
    <property type="project" value="TreeGrafter"/>
</dbReference>
<reference evidence="4" key="1">
    <citation type="submission" date="2020-10" db="EMBL/GenBank/DDBJ databases">
        <title>Unveiling of a novel bifunctional photoreceptor, Dualchrome1, isolated from a cosmopolitan green alga.</title>
        <authorList>
            <person name="Suzuki S."/>
            <person name="Kawachi M."/>
        </authorList>
    </citation>
    <scope>NUCLEOTIDE SEQUENCE</scope>
    <source>
        <strain evidence="4">NIES 2893</strain>
    </source>
</reference>
<dbReference type="AlphaFoldDB" id="A0A830HTB1"/>
<dbReference type="SUPFAM" id="SSF49493">
    <property type="entry name" value="HSP40/DnaJ peptide-binding domain"/>
    <property type="match status" value="1"/>
</dbReference>
<dbReference type="PANTHER" id="PTHR43096">
    <property type="entry name" value="DNAJ HOMOLOG 1, MITOCHONDRIAL-RELATED"/>
    <property type="match status" value="1"/>
</dbReference>
<comment type="caution">
    <text evidence="4">The sequence shown here is derived from an EMBL/GenBank/DDBJ whole genome shotgun (WGS) entry which is preliminary data.</text>
</comment>
<dbReference type="InterPro" id="IPR008971">
    <property type="entry name" value="HSP40/DnaJ_pept-bd"/>
</dbReference>
<feature type="compositionally biased region" description="Basic residues" evidence="2">
    <location>
        <begin position="1"/>
        <end position="13"/>
    </location>
</feature>
<gene>
    <name evidence="4" type="ORF">PPROV_000895000</name>
</gene>
<dbReference type="InterPro" id="IPR036410">
    <property type="entry name" value="HSP_DnaJ_Cys-rich_dom_sf"/>
</dbReference>
<evidence type="ECO:0000256" key="2">
    <source>
        <dbReference type="SAM" id="MobiDB-lite"/>
    </source>
</evidence>
<feature type="domain" description="Chaperone DnaJ C-terminal" evidence="3">
    <location>
        <begin position="89"/>
        <end position="266"/>
    </location>
</feature>
<organism evidence="4 5">
    <name type="scientific">Pycnococcus provasolii</name>
    <dbReference type="NCBI Taxonomy" id="41880"/>
    <lineage>
        <taxon>Eukaryota</taxon>
        <taxon>Viridiplantae</taxon>
        <taxon>Chlorophyta</taxon>
        <taxon>Pseudoscourfieldiophyceae</taxon>
        <taxon>Pseudoscourfieldiales</taxon>
        <taxon>Pycnococcaceae</taxon>
        <taxon>Pycnococcus</taxon>
    </lineage>
</organism>
<proteinExistence type="predicted"/>